<keyword evidence="2" id="KW-1185">Reference proteome</keyword>
<sequence>MKIKKKKEHLRKQILLKLKYYRNSRGITFFENSNKLNNEKINLESNELEVALINFSRQKKVLLTTKNIYYFNKNSVRKIVGDNIKGFDYMEFVNGEKIIEENSRIKTFWLRFKMNFRIGTYRITERNNSFIELKIWKTTLADCLNGGIKKLKFVVTKYEGI</sequence>
<gene>
    <name evidence="1" type="ORF">T190423A01A_10251</name>
</gene>
<evidence type="ECO:0000313" key="2">
    <source>
        <dbReference type="Proteomes" id="UP001497527"/>
    </source>
</evidence>
<proteinExistence type="predicted"/>
<reference evidence="1 2" key="1">
    <citation type="submission" date="2024-05" db="EMBL/GenBank/DDBJ databases">
        <authorList>
            <person name="Duchaud E."/>
        </authorList>
    </citation>
    <scope>NUCLEOTIDE SEQUENCE [LARGE SCALE GENOMIC DNA]</scope>
    <source>
        <strain evidence="1">Ena-SAMPLE-TAB-13-05-2024-13:56:06:370-140308</strain>
    </source>
</reference>
<accession>A0ABM9P7Y7</accession>
<organism evidence="1 2">
    <name type="scientific">Tenacibaculum polynesiense</name>
    <dbReference type="NCBI Taxonomy" id="3137857"/>
    <lineage>
        <taxon>Bacteria</taxon>
        <taxon>Pseudomonadati</taxon>
        <taxon>Bacteroidota</taxon>
        <taxon>Flavobacteriia</taxon>
        <taxon>Flavobacteriales</taxon>
        <taxon>Flavobacteriaceae</taxon>
        <taxon>Tenacibaculum</taxon>
    </lineage>
</organism>
<dbReference type="RefSeq" id="WP_348715155.1">
    <property type="nucleotide sequence ID" value="NZ_CAXJIO010000010.1"/>
</dbReference>
<protein>
    <submittedName>
        <fullName evidence="1">Uncharacterized protein</fullName>
    </submittedName>
</protein>
<name>A0ABM9P7Y7_9FLAO</name>
<dbReference type="Proteomes" id="UP001497527">
    <property type="component" value="Unassembled WGS sequence"/>
</dbReference>
<dbReference type="EMBL" id="CAXJIO010000010">
    <property type="protein sequence ID" value="CAL2101688.1"/>
    <property type="molecule type" value="Genomic_DNA"/>
</dbReference>
<comment type="caution">
    <text evidence="1">The sequence shown here is derived from an EMBL/GenBank/DDBJ whole genome shotgun (WGS) entry which is preliminary data.</text>
</comment>
<evidence type="ECO:0000313" key="1">
    <source>
        <dbReference type="EMBL" id="CAL2101688.1"/>
    </source>
</evidence>